<sequence length="329" mass="37211">MKQFSATQLQLLDFLADGECHSGSTLGNHLQISRTAVWKQIKQLGELGITVKRLPNRGYQLISPRYFLRDKIIHTRLATHGFTNPVDIHLFAEIDSTNQFLKDCPASPSLTVCCAEMQSRGRGRFGRQWISPFAENIYFSGRWELHCCLSRLSGLSLVVSLAVLACLNNNGIKEDIRVKWPNDLLWRHKKLAGVLIEVQAESNGQIQLIIGIGINTNTATQLQQIPDKPWCSLYEITGRHFDRNLIIADLIVYLDIYLNRFLTCGFPVFQEQWQQVDYLRDQWITVTHLSGSLQGLACGVSDSGQLYLRDEQGMIHELSSGDTSVSKYA</sequence>
<feature type="binding site" evidence="2">
    <location>
        <begin position="96"/>
        <end position="98"/>
    </location>
    <ligand>
        <name>biotin</name>
        <dbReference type="ChEBI" id="CHEBI:57586"/>
    </ligand>
</feature>
<feature type="binding site" evidence="2">
    <location>
        <begin position="122"/>
        <end position="124"/>
    </location>
    <ligand>
        <name>biotin</name>
        <dbReference type="ChEBI" id="CHEBI:57586"/>
    </ligand>
</feature>
<dbReference type="GO" id="GO:0003677">
    <property type="term" value="F:DNA binding"/>
    <property type="evidence" value="ECO:0007669"/>
    <property type="project" value="UniProtKB-UniRule"/>
</dbReference>
<evidence type="ECO:0000259" key="3">
    <source>
        <dbReference type="PROSITE" id="PS51733"/>
    </source>
</evidence>
<dbReference type="Pfam" id="PF08279">
    <property type="entry name" value="HTH_11"/>
    <property type="match status" value="1"/>
</dbReference>
<dbReference type="PANTHER" id="PTHR12835">
    <property type="entry name" value="BIOTIN PROTEIN LIGASE"/>
    <property type="match status" value="1"/>
</dbReference>
<dbReference type="InterPro" id="IPR004143">
    <property type="entry name" value="BPL_LPL_catalytic"/>
</dbReference>
<dbReference type="Pfam" id="PF03099">
    <property type="entry name" value="BPL_LplA_LipB"/>
    <property type="match status" value="1"/>
</dbReference>
<dbReference type="STRING" id="452.Lspi_2249"/>
<dbReference type="InterPro" id="IPR036390">
    <property type="entry name" value="WH_DNA-bd_sf"/>
</dbReference>
<evidence type="ECO:0000256" key="2">
    <source>
        <dbReference type="HAMAP-Rule" id="MF_00978"/>
    </source>
</evidence>
<comment type="function">
    <text evidence="2">Acts both as a biotin--[acetyl-CoA-carboxylase] ligase and a biotin-operon repressor. In the presence of ATP, BirA activates biotin to form the BirA-biotinyl-5'-adenylate (BirA-bio-5'-AMP or holoBirA) complex. HoloBirA can either transfer the biotinyl moiety to the biotin carboxyl carrier protein (BCCP) subunit of acetyl-CoA carboxylase, or bind to the biotin operator site and inhibit transcription of the operon.</text>
</comment>
<dbReference type="RefSeq" id="WP_058484160.1">
    <property type="nucleotide sequence ID" value="NZ_CAAAII010000001.1"/>
</dbReference>
<dbReference type="PROSITE" id="PS51733">
    <property type="entry name" value="BPL_LPL_CATALYTIC"/>
    <property type="match status" value="1"/>
</dbReference>
<dbReference type="OrthoDB" id="9807064at2"/>
<comment type="caution">
    <text evidence="4">The sequence shown here is derived from an EMBL/GenBank/DDBJ whole genome shotgun (WGS) entry which is preliminary data.</text>
</comment>
<feature type="domain" description="BPL/LPL catalytic" evidence="3">
    <location>
        <begin position="73"/>
        <end position="262"/>
    </location>
</feature>
<dbReference type="InterPro" id="IPR045864">
    <property type="entry name" value="aa-tRNA-synth_II/BPL/LPL"/>
</dbReference>
<dbReference type="InterPro" id="IPR030855">
    <property type="entry name" value="Bifunct_BirA"/>
</dbReference>
<keyword evidence="2" id="KW-0805">Transcription regulation</keyword>
<feature type="binding site" evidence="2">
    <location>
        <position position="118"/>
    </location>
    <ligand>
        <name>biotin</name>
        <dbReference type="ChEBI" id="CHEBI:57586"/>
    </ligand>
</feature>
<keyword evidence="5" id="KW-1185">Reference proteome</keyword>
<keyword evidence="2" id="KW-0067">ATP-binding</keyword>
<keyword evidence="2" id="KW-0678">Repressor</keyword>
<dbReference type="SUPFAM" id="SSF46785">
    <property type="entry name" value="Winged helix' DNA-binding domain"/>
    <property type="match status" value="1"/>
</dbReference>
<dbReference type="Gene3D" id="1.10.10.10">
    <property type="entry name" value="Winged helix-like DNA-binding domain superfamily/Winged helix DNA-binding domain"/>
    <property type="match status" value="1"/>
</dbReference>
<feature type="binding site" evidence="2">
    <location>
        <position position="190"/>
    </location>
    <ligand>
        <name>biotin</name>
        <dbReference type="ChEBI" id="CHEBI:57586"/>
    </ligand>
</feature>
<dbReference type="InterPro" id="IPR008988">
    <property type="entry name" value="Transcriptional_repressor_C"/>
</dbReference>
<accession>A0A0W0YYE0</accession>
<dbReference type="InterPro" id="IPR036388">
    <property type="entry name" value="WH-like_DNA-bd_sf"/>
</dbReference>
<dbReference type="GO" id="GO:0005524">
    <property type="term" value="F:ATP binding"/>
    <property type="evidence" value="ECO:0007669"/>
    <property type="project" value="UniProtKB-UniRule"/>
</dbReference>
<dbReference type="PANTHER" id="PTHR12835:SF5">
    <property type="entry name" value="BIOTIN--PROTEIN LIGASE"/>
    <property type="match status" value="1"/>
</dbReference>
<dbReference type="CDD" id="cd16442">
    <property type="entry name" value="BPL"/>
    <property type="match status" value="1"/>
</dbReference>
<evidence type="ECO:0000313" key="5">
    <source>
        <dbReference type="Proteomes" id="UP000054877"/>
    </source>
</evidence>
<dbReference type="GO" id="GO:0005737">
    <property type="term" value="C:cytoplasm"/>
    <property type="evidence" value="ECO:0007669"/>
    <property type="project" value="TreeGrafter"/>
</dbReference>
<dbReference type="CDD" id="cd00090">
    <property type="entry name" value="HTH_ARSR"/>
    <property type="match status" value="1"/>
</dbReference>
<comment type="catalytic activity">
    <reaction evidence="2">
        <text>biotin + L-lysyl-[protein] + ATP = N(6)-biotinyl-L-lysyl-[protein] + AMP + diphosphate + H(+)</text>
        <dbReference type="Rhea" id="RHEA:11756"/>
        <dbReference type="Rhea" id="RHEA-COMP:9752"/>
        <dbReference type="Rhea" id="RHEA-COMP:10505"/>
        <dbReference type="ChEBI" id="CHEBI:15378"/>
        <dbReference type="ChEBI" id="CHEBI:29969"/>
        <dbReference type="ChEBI" id="CHEBI:30616"/>
        <dbReference type="ChEBI" id="CHEBI:33019"/>
        <dbReference type="ChEBI" id="CHEBI:57586"/>
        <dbReference type="ChEBI" id="CHEBI:83144"/>
        <dbReference type="ChEBI" id="CHEBI:456215"/>
        <dbReference type="EC" id="6.3.4.15"/>
    </reaction>
</comment>
<evidence type="ECO:0000313" key="4">
    <source>
        <dbReference type="EMBL" id="KTD61619.1"/>
    </source>
</evidence>
<keyword evidence="2" id="KW-0238">DNA-binding</keyword>
<keyword evidence="2" id="KW-0804">Transcription</keyword>
<dbReference type="SUPFAM" id="SSF55681">
    <property type="entry name" value="Class II aaRS and biotin synthetases"/>
    <property type="match status" value="1"/>
</dbReference>
<evidence type="ECO:0000256" key="1">
    <source>
        <dbReference type="ARBA" id="ARBA00022598"/>
    </source>
</evidence>
<dbReference type="NCBIfam" id="TIGR00121">
    <property type="entry name" value="birA_ligase"/>
    <property type="match status" value="1"/>
</dbReference>
<dbReference type="InterPro" id="IPR013196">
    <property type="entry name" value="HTH_11"/>
</dbReference>
<keyword evidence="2" id="KW-0092">Biotin</keyword>
<reference evidence="4 5" key="1">
    <citation type="submission" date="2015-11" db="EMBL/GenBank/DDBJ databases">
        <title>Genomic analysis of 38 Legionella species identifies large and diverse effector repertoires.</title>
        <authorList>
            <person name="Burstein D."/>
            <person name="Amaro F."/>
            <person name="Zusman T."/>
            <person name="Lifshitz Z."/>
            <person name="Cohen O."/>
            <person name="Gilbert J.A."/>
            <person name="Pupko T."/>
            <person name="Shuman H.A."/>
            <person name="Segal G."/>
        </authorList>
    </citation>
    <scope>NUCLEOTIDE SEQUENCE [LARGE SCALE GENOMIC DNA]</scope>
    <source>
        <strain evidence="4 5">Mt.St.Helens-9</strain>
    </source>
</reference>
<dbReference type="SUPFAM" id="SSF50037">
    <property type="entry name" value="C-terminal domain of transcriptional repressors"/>
    <property type="match status" value="1"/>
</dbReference>
<comment type="similarity">
    <text evidence="2">Belongs to the biotin--protein ligase family.</text>
</comment>
<keyword evidence="2" id="KW-0547">Nucleotide-binding</keyword>
<proteinExistence type="inferred from homology"/>
<dbReference type="GO" id="GO:0006355">
    <property type="term" value="P:regulation of DNA-templated transcription"/>
    <property type="evidence" value="ECO:0007669"/>
    <property type="project" value="UniProtKB-UniRule"/>
</dbReference>
<dbReference type="AlphaFoldDB" id="A0A0W0YYE0"/>
<dbReference type="Gene3D" id="2.30.30.100">
    <property type="match status" value="1"/>
</dbReference>
<dbReference type="GO" id="GO:0004077">
    <property type="term" value="F:biotin--[biotin carboxyl-carrier protein] ligase activity"/>
    <property type="evidence" value="ECO:0007669"/>
    <property type="project" value="UniProtKB-UniRule"/>
</dbReference>
<gene>
    <name evidence="2 4" type="primary">birA</name>
    <name evidence="4" type="ORF">Lspi_2249</name>
</gene>
<dbReference type="PATRIC" id="fig|452.5.peg.2480"/>
<dbReference type="InterPro" id="IPR004408">
    <property type="entry name" value="Biotin_CoA_COase_ligase"/>
</dbReference>
<dbReference type="EMBL" id="LNYX01000031">
    <property type="protein sequence ID" value="KTD61619.1"/>
    <property type="molecule type" value="Genomic_DNA"/>
</dbReference>
<dbReference type="Gene3D" id="3.30.930.10">
    <property type="entry name" value="Bira Bifunctional Protein, Domain 2"/>
    <property type="match status" value="1"/>
</dbReference>
<dbReference type="HAMAP" id="MF_00978">
    <property type="entry name" value="Bifunct_BirA"/>
    <property type="match status" value="1"/>
</dbReference>
<organism evidence="4 5">
    <name type="scientific">Legionella spiritensis</name>
    <dbReference type="NCBI Taxonomy" id="452"/>
    <lineage>
        <taxon>Bacteria</taxon>
        <taxon>Pseudomonadati</taxon>
        <taxon>Pseudomonadota</taxon>
        <taxon>Gammaproteobacteria</taxon>
        <taxon>Legionellales</taxon>
        <taxon>Legionellaceae</taxon>
        <taxon>Legionella</taxon>
    </lineage>
</organism>
<protein>
    <recommendedName>
        <fullName evidence="2">Bifunctional ligase/repressor BirA</fullName>
    </recommendedName>
    <alternativeName>
        <fullName evidence="2">Biotin operon repressor</fullName>
    </alternativeName>
    <alternativeName>
        <fullName evidence="2">Biotin--[acetyl-CoA-carboxylase] ligase</fullName>
        <ecNumber evidence="2">6.3.4.15</ecNumber>
    </alternativeName>
    <alternativeName>
        <fullName evidence="2">Biotin--protein ligase</fullName>
    </alternativeName>
    <alternativeName>
        <fullName evidence="2">Biotin-[acetyl-CoA carboxylase] synthetase</fullName>
    </alternativeName>
</protein>
<name>A0A0W0YYE0_LEGSP</name>
<keyword evidence="1 2" id="KW-0436">Ligase</keyword>
<feature type="DNA-binding region" description="H-T-H motif" evidence="2">
    <location>
        <begin position="23"/>
        <end position="42"/>
    </location>
</feature>
<dbReference type="Proteomes" id="UP000054877">
    <property type="component" value="Unassembled WGS sequence"/>
</dbReference>
<dbReference type="InterPro" id="IPR011991">
    <property type="entry name" value="ArsR-like_HTH"/>
</dbReference>
<dbReference type="EC" id="6.3.4.15" evidence="2"/>